<name>A0ABR9CCN0_9HYPH</name>
<feature type="transmembrane region" description="Helical" evidence="1">
    <location>
        <begin position="132"/>
        <end position="158"/>
    </location>
</feature>
<comment type="caution">
    <text evidence="2">The sequence shown here is derived from an EMBL/GenBank/DDBJ whole genome shotgun (WGS) entry which is preliminary data.</text>
</comment>
<keyword evidence="3" id="KW-1185">Reference proteome</keyword>
<feature type="transmembrane region" description="Helical" evidence="1">
    <location>
        <begin position="101"/>
        <end position="126"/>
    </location>
</feature>
<gene>
    <name evidence="2" type="ORF">IG617_13630</name>
</gene>
<reference evidence="2 3" key="1">
    <citation type="submission" date="2020-09" db="EMBL/GenBank/DDBJ databases">
        <title>The genome sequence of type strain Labrenzia polysiphoniae KACC 19711.</title>
        <authorList>
            <person name="Liu Y."/>
        </authorList>
    </citation>
    <scope>NUCLEOTIDE SEQUENCE [LARGE SCALE GENOMIC DNA]</scope>
    <source>
        <strain evidence="2 3">KACC 19711</strain>
    </source>
</reference>
<dbReference type="EMBL" id="JACYXJ010000005">
    <property type="protein sequence ID" value="MBD8877333.1"/>
    <property type="molecule type" value="Genomic_DNA"/>
</dbReference>
<evidence type="ECO:0000313" key="3">
    <source>
        <dbReference type="Proteomes" id="UP000615687"/>
    </source>
</evidence>
<protein>
    <recommendedName>
        <fullName evidence="4">Glycerophosphoryl diester phosphodiesterase membrane domain-containing protein</fullName>
    </recommendedName>
</protein>
<feature type="transmembrane region" description="Helical" evidence="1">
    <location>
        <begin position="20"/>
        <end position="42"/>
    </location>
</feature>
<proteinExistence type="predicted"/>
<feature type="transmembrane region" description="Helical" evidence="1">
    <location>
        <begin position="54"/>
        <end position="80"/>
    </location>
</feature>
<evidence type="ECO:0000313" key="2">
    <source>
        <dbReference type="EMBL" id="MBD8877333.1"/>
    </source>
</evidence>
<keyword evidence="1" id="KW-1133">Transmembrane helix</keyword>
<dbReference type="RefSeq" id="WP_192109767.1">
    <property type="nucleotide sequence ID" value="NZ_JACYXJ010000005.1"/>
</dbReference>
<organism evidence="2 3">
    <name type="scientific">Roseibium polysiphoniae</name>
    <dbReference type="NCBI Taxonomy" id="2571221"/>
    <lineage>
        <taxon>Bacteria</taxon>
        <taxon>Pseudomonadati</taxon>
        <taxon>Pseudomonadota</taxon>
        <taxon>Alphaproteobacteria</taxon>
        <taxon>Hyphomicrobiales</taxon>
        <taxon>Stappiaceae</taxon>
        <taxon>Roseibium</taxon>
    </lineage>
</organism>
<evidence type="ECO:0000256" key="1">
    <source>
        <dbReference type="SAM" id="Phobius"/>
    </source>
</evidence>
<accession>A0ABR9CCN0</accession>
<keyword evidence="1" id="KW-0812">Transmembrane</keyword>
<dbReference type="Proteomes" id="UP000615687">
    <property type="component" value="Unassembled WGS sequence"/>
</dbReference>
<sequence length="262" mass="28354">MFKRILRDSFYLVFGNLETVFRACGAWFVLQFVPIIATQLLVGETQETTETTPAAALIAIISFVFALASSASISVAWHRFGLLGEQPDLIHLKLGAIEGQFILKMILLALILMVCTLPVVLVFALLSSMLQAPAVMIVLWLVAAVFLVPHFMRLYLTLPAVAVERPLGFKEAYELGKGLGWSMFGAAFTLSLPFIVVSVGLQLLLGFVGGGLPLILIQFKVLILNLLLQIIVTVLGISVITAAYRIAMERAHGAGAGPSRSD</sequence>
<keyword evidence="1" id="KW-0472">Membrane</keyword>
<feature type="transmembrane region" description="Helical" evidence="1">
    <location>
        <begin position="221"/>
        <end position="244"/>
    </location>
</feature>
<evidence type="ECO:0008006" key="4">
    <source>
        <dbReference type="Google" id="ProtNLM"/>
    </source>
</evidence>